<name>A0A4U1JFF7_9BACT</name>
<proteinExistence type="predicted"/>
<dbReference type="OrthoDB" id="5501700at2"/>
<evidence type="ECO:0000313" key="4">
    <source>
        <dbReference type="Proteomes" id="UP000309215"/>
    </source>
</evidence>
<sequence length="507" mass="54710">MPSEILPTAEGDLGRTPFAHLLVYVLDKQLTGALFLREASGVEHAIRLEAGAPVKVRPGDGHALLGQMLVEAGALDESTLQGALSMHGLLGDALLLAGCVERELLEQTAARQFTTRMTRLFSLGADTTYSYFDGRTDLVDDAAPASTMHPLAILWAGVRAHAAASSMMAETIERLHDVTIRIHPAAAIERFAPTPEEREILDRIRENPLPLAQLFAAGFAPEETLAWMVYALVITRSLDLDLGTTPLCAEIQPAPPPAAARPVTLARIRLRATASHRMGAAAPDLAGDGERTRVQPRPRKRGRPSAFTLAARRIETPPPREAVSEPPPSAVVETDPSPPAVPKPAAAEPPTHDTPSSESDKAPTVPMPPEGQPDAARPAHALYCLATSRIAERDLTGALAACQLAREVDPTQPDYAALAVWIRSLLGGADLRARVAELDALLEARDDHAQALFYRGYLRRRIGDEPGAVQDLRRVLDLDPSHQDAARELHRIAMGKPAKRPSGWYRM</sequence>
<gene>
    <name evidence="3" type="ORF">E8A74_11220</name>
</gene>
<dbReference type="RefSeq" id="WP_136928957.1">
    <property type="nucleotide sequence ID" value="NZ_SSMQ01000009.1"/>
</dbReference>
<dbReference type="AlphaFoldDB" id="A0A4U1JFF7"/>
<dbReference type="EMBL" id="SSMQ01000009">
    <property type="protein sequence ID" value="TKD09733.1"/>
    <property type="molecule type" value="Genomic_DNA"/>
</dbReference>
<protein>
    <submittedName>
        <fullName evidence="3">Uncharacterized protein</fullName>
    </submittedName>
</protein>
<keyword evidence="1" id="KW-0802">TPR repeat</keyword>
<dbReference type="SMART" id="SM00028">
    <property type="entry name" value="TPR"/>
    <property type="match status" value="2"/>
</dbReference>
<feature type="compositionally biased region" description="Basic residues" evidence="2">
    <location>
        <begin position="294"/>
        <end position="303"/>
    </location>
</feature>
<comment type="caution">
    <text evidence="3">The sequence shown here is derived from an EMBL/GenBank/DDBJ whole genome shotgun (WGS) entry which is preliminary data.</text>
</comment>
<dbReference type="Gene3D" id="1.25.40.10">
    <property type="entry name" value="Tetratricopeptide repeat domain"/>
    <property type="match status" value="1"/>
</dbReference>
<accession>A0A4U1JFF7</accession>
<dbReference type="Proteomes" id="UP000309215">
    <property type="component" value="Unassembled WGS sequence"/>
</dbReference>
<keyword evidence="4" id="KW-1185">Reference proteome</keyword>
<dbReference type="InterPro" id="IPR011990">
    <property type="entry name" value="TPR-like_helical_dom_sf"/>
</dbReference>
<organism evidence="3 4">
    <name type="scientific">Polyangium fumosum</name>
    <dbReference type="NCBI Taxonomy" id="889272"/>
    <lineage>
        <taxon>Bacteria</taxon>
        <taxon>Pseudomonadati</taxon>
        <taxon>Myxococcota</taxon>
        <taxon>Polyangia</taxon>
        <taxon>Polyangiales</taxon>
        <taxon>Polyangiaceae</taxon>
        <taxon>Polyangium</taxon>
    </lineage>
</organism>
<evidence type="ECO:0000256" key="1">
    <source>
        <dbReference type="PROSITE-ProRule" id="PRU00339"/>
    </source>
</evidence>
<reference evidence="3 4" key="1">
    <citation type="submission" date="2019-04" db="EMBL/GenBank/DDBJ databases">
        <authorList>
            <person name="Li Y."/>
            <person name="Wang J."/>
        </authorList>
    </citation>
    <scope>NUCLEOTIDE SEQUENCE [LARGE SCALE GENOMIC DNA]</scope>
    <source>
        <strain evidence="3 4">DSM 14668</strain>
    </source>
</reference>
<evidence type="ECO:0000256" key="2">
    <source>
        <dbReference type="SAM" id="MobiDB-lite"/>
    </source>
</evidence>
<dbReference type="SUPFAM" id="SSF48452">
    <property type="entry name" value="TPR-like"/>
    <property type="match status" value="1"/>
</dbReference>
<feature type="region of interest" description="Disordered" evidence="2">
    <location>
        <begin position="274"/>
        <end position="375"/>
    </location>
</feature>
<dbReference type="PROSITE" id="PS50005">
    <property type="entry name" value="TPR"/>
    <property type="match status" value="1"/>
</dbReference>
<feature type="repeat" description="TPR" evidence="1">
    <location>
        <begin position="449"/>
        <end position="482"/>
    </location>
</feature>
<evidence type="ECO:0000313" key="3">
    <source>
        <dbReference type="EMBL" id="TKD09733.1"/>
    </source>
</evidence>
<dbReference type="InterPro" id="IPR019734">
    <property type="entry name" value="TPR_rpt"/>
</dbReference>
<feature type="compositionally biased region" description="Pro residues" evidence="2">
    <location>
        <begin position="316"/>
        <end position="329"/>
    </location>
</feature>